<organism evidence="1 2">
    <name type="scientific">Ladona fulva</name>
    <name type="common">Scarce chaser dragonfly</name>
    <name type="synonym">Libellula fulva</name>
    <dbReference type="NCBI Taxonomy" id="123851"/>
    <lineage>
        <taxon>Eukaryota</taxon>
        <taxon>Metazoa</taxon>
        <taxon>Ecdysozoa</taxon>
        <taxon>Arthropoda</taxon>
        <taxon>Hexapoda</taxon>
        <taxon>Insecta</taxon>
        <taxon>Pterygota</taxon>
        <taxon>Palaeoptera</taxon>
        <taxon>Odonata</taxon>
        <taxon>Epiprocta</taxon>
        <taxon>Anisoptera</taxon>
        <taxon>Libelluloidea</taxon>
        <taxon>Libellulidae</taxon>
        <taxon>Ladona</taxon>
    </lineage>
</organism>
<evidence type="ECO:0000313" key="2">
    <source>
        <dbReference type="Proteomes" id="UP000792457"/>
    </source>
</evidence>
<gene>
    <name evidence="1" type="ORF">J437_LFUL012832</name>
</gene>
<dbReference type="Proteomes" id="UP000792457">
    <property type="component" value="Unassembled WGS sequence"/>
</dbReference>
<dbReference type="OrthoDB" id="6908634at2759"/>
<dbReference type="AlphaFoldDB" id="A0A8K0KMA2"/>
<protein>
    <submittedName>
        <fullName evidence="1">Uncharacterized protein</fullName>
    </submittedName>
</protein>
<reference evidence="1" key="2">
    <citation type="submission" date="2017-10" db="EMBL/GenBank/DDBJ databases">
        <title>Ladona fulva Genome sequencing and assembly.</title>
        <authorList>
            <person name="Murali S."/>
            <person name="Richards S."/>
            <person name="Bandaranaike D."/>
            <person name="Bellair M."/>
            <person name="Blankenburg K."/>
            <person name="Chao H."/>
            <person name="Dinh H."/>
            <person name="Doddapaneni H."/>
            <person name="Dugan-Rocha S."/>
            <person name="Elkadiri S."/>
            <person name="Gnanaolivu R."/>
            <person name="Hernandez B."/>
            <person name="Skinner E."/>
            <person name="Javaid M."/>
            <person name="Lee S."/>
            <person name="Li M."/>
            <person name="Ming W."/>
            <person name="Munidasa M."/>
            <person name="Muniz J."/>
            <person name="Nguyen L."/>
            <person name="Hughes D."/>
            <person name="Osuji N."/>
            <person name="Pu L.-L."/>
            <person name="Puazo M."/>
            <person name="Qu C."/>
            <person name="Quiroz J."/>
            <person name="Raj R."/>
            <person name="Weissenberger G."/>
            <person name="Xin Y."/>
            <person name="Zou X."/>
            <person name="Han Y."/>
            <person name="Worley K."/>
            <person name="Muzny D."/>
            <person name="Gibbs R."/>
        </authorList>
    </citation>
    <scope>NUCLEOTIDE SEQUENCE</scope>
    <source>
        <strain evidence="1">Sampled in the wild</strain>
    </source>
</reference>
<evidence type="ECO:0000313" key="1">
    <source>
        <dbReference type="EMBL" id="KAG8236411.1"/>
    </source>
</evidence>
<accession>A0A8K0KMA2</accession>
<dbReference type="EMBL" id="KZ309023">
    <property type="protein sequence ID" value="KAG8236411.1"/>
    <property type="molecule type" value="Genomic_DNA"/>
</dbReference>
<feature type="non-terminal residue" evidence="1">
    <location>
        <position position="64"/>
    </location>
</feature>
<sequence>MKKNKSPGADKINGEIIKVLEGKVKDTDNYESGRLPEDFERSTMVAIPRKTRAESNFEALKQHF</sequence>
<name>A0A8K0KMA2_LADFU</name>
<comment type="caution">
    <text evidence="1">The sequence shown here is derived from an EMBL/GenBank/DDBJ whole genome shotgun (WGS) entry which is preliminary data.</text>
</comment>
<keyword evidence="2" id="KW-1185">Reference proteome</keyword>
<proteinExistence type="predicted"/>
<reference evidence="1" key="1">
    <citation type="submission" date="2013-04" db="EMBL/GenBank/DDBJ databases">
        <authorList>
            <person name="Qu J."/>
            <person name="Murali S.C."/>
            <person name="Bandaranaike D."/>
            <person name="Bellair M."/>
            <person name="Blankenburg K."/>
            <person name="Chao H."/>
            <person name="Dinh H."/>
            <person name="Doddapaneni H."/>
            <person name="Downs B."/>
            <person name="Dugan-Rocha S."/>
            <person name="Elkadiri S."/>
            <person name="Gnanaolivu R.D."/>
            <person name="Hernandez B."/>
            <person name="Javaid M."/>
            <person name="Jayaseelan J.C."/>
            <person name="Lee S."/>
            <person name="Li M."/>
            <person name="Ming W."/>
            <person name="Munidasa M."/>
            <person name="Muniz J."/>
            <person name="Nguyen L."/>
            <person name="Ongeri F."/>
            <person name="Osuji N."/>
            <person name="Pu L.-L."/>
            <person name="Puazo M."/>
            <person name="Qu C."/>
            <person name="Quiroz J."/>
            <person name="Raj R."/>
            <person name="Weissenberger G."/>
            <person name="Xin Y."/>
            <person name="Zou X."/>
            <person name="Han Y."/>
            <person name="Richards S."/>
            <person name="Worley K."/>
            <person name="Muzny D."/>
            <person name="Gibbs R."/>
        </authorList>
    </citation>
    <scope>NUCLEOTIDE SEQUENCE</scope>
    <source>
        <strain evidence="1">Sampled in the wild</strain>
    </source>
</reference>